<dbReference type="InterPro" id="IPR001451">
    <property type="entry name" value="Hexapep"/>
</dbReference>
<comment type="caution">
    <text evidence="5">The sequence shown here is derived from an EMBL/GenBank/DDBJ whole genome shotgun (WGS) entry which is preliminary data.</text>
</comment>
<dbReference type="EMBL" id="SOFS01000036">
    <property type="protein sequence ID" value="TFC18050.1"/>
    <property type="molecule type" value="Genomic_DNA"/>
</dbReference>
<evidence type="ECO:0000256" key="2">
    <source>
        <dbReference type="ARBA" id="ARBA00022679"/>
    </source>
</evidence>
<keyword evidence="2" id="KW-0808">Transferase</keyword>
<reference evidence="5 6" key="1">
    <citation type="submission" date="2019-03" db="EMBL/GenBank/DDBJ databases">
        <title>Genomics of glacier-inhabiting Cryobacterium strains.</title>
        <authorList>
            <person name="Liu Q."/>
            <person name="Xin Y.-H."/>
        </authorList>
    </citation>
    <scope>NUCLEOTIDE SEQUENCE [LARGE SCALE GENOMIC DNA]</scope>
    <source>
        <strain evidence="5 6">MDB1-5</strain>
    </source>
</reference>
<dbReference type="PROSITE" id="PS00101">
    <property type="entry name" value="HEXAPEP_TRANSFERASES"/>
    <property type="match status" value="1"/>
</dbReference>
<dbReference type="Pfam" id="PF00132">
    <property type="entry name" value="Hexapep"/>
    <property type="match status" value="1"/>
</dbReference>
<organism evidence="5 6">
    <name type="scientific">Cryobacterium glucosi</name>
    <dbReference type="NCBI Taxonomy" id="1259175"/>
    <lineage>
        <taxon>Bacteria</taxon>
        <taxon>Bacillati</taxon>
        <taxon>Actinomycetota</taxon>
        <taxon>Actinomycetes</taxon>
        <taxon>Micrococcales</taxon>
        <taxon>Microbacteriaceae</taxon>
        <taxon>Cryobacterium</taxon>
    </lineage>
</organism>
<sequence>MKNYGRTVSTTPGFRFSWVFQDFAANAHRPRTRLLLVTFRLAQAARHPFSDRPSLLSYFVTAWYVFISEWVFGMELPVKTHVGSALQIVHGFGLVINVDSRLGSDVVIRQGVTIGNKGDGGASPTVGDGVSIGSGACVIGAVTIGARVRIGANAVVVTDVPEDVSVVGNPGRILQNRAPGV</sequence>
<accession>A0ABY2IJC7</accession>
<evidence type="ECO:0000256" key="3">
    <source>
        <dbReference type="ARBA" id="ARBA00022737"/>
    </source>
</evidence>
<dbReference type="PANTHER" id="PTHR42811">
    <property type="entry name" value="SERINE ACETYLTRANSFERASE"/>
    <property type="match status" value="1"/>
</dbReference>
<evidence type="ECO:0000256" key="4">
    <source>
        <dbReference type="ARBA" id="ARBA00023315"/>
    </source>
</evidence>
<name>A0ABY2IJC7_9MICO</name>
<comment type="similarity">
    <text evidence="1">Belongs to the transferase hexapeptide repeat family.</text>
</comment>
<proteinExistence type="inferred from homology"/>
<keyword evidence="3" id="KW-0677">Repeat</keyword>
<evidence type="ECO:0000313" key="5">
    <source>
        <dbReference type="EMBL" id="TFC18050.1"/>
    </source>
</evidence>
<keyword evidence="6" id="KW-1185">Reference proteome</keyword>
<dbReference type="CDD" id="cd03354">
    <property type="entry name" value="LbH_SAT"/>
    <property type="match status" value="1"/>
</dbReference>
<keyword evidence="4" id="KW-0012">Acyltransferase</keyword>
<dbReference type="Gene3D" id="2.160.10.10">
    <property type="entry name" value="Hexapeptide repeat proteins"/>
    <property type="match status" value="1"/>
</dbReference>
<dbReference type="Proteomes" id="UP000297604">
    <property type="component" value="Unassembled WGS sequence"/>
</dbReference>
<evidence type="ECO:0000256" key="1">
    <source>
        <dbReference type="ARBA" id="ARBA00007274"/>
    </source>
</evidence>
<gene>
    <name evidence="5" type="ORF">E3O46_15190</name>
</gene>
<dbReference type="InterPro" id="IPR011004">
    <property type="entry name" value="Trimer_LpxA-like_sf"/>
</dbReference>
<evidence type="ECO:0000313" key="6">
    <source>
        <dbReference type="Proteomes" id="UP000297604"/>
    </source>
</evidence>
<dbReference type="SUPFAM" id="SSF51161">
    <property type="entry name" value="Trimeric LpxA-like enzymes"/>
    <property type="match status" value="1"/>
</dbReference>
<protein>
    <submittedName>
        <fullName evidence="5">Serine acetyltransferase</fullName>
    </submittedName>
</protein>
<dbReference type="InterPro" id="IPR018357">
    <property type="entry name" value="Hexapep_transf_CS"/>
</dbReference>
<dbReference type="InterPro" id="IPR045304">
    <property type="entry name" value="LbH_SAT"/>
</dbReference>